<feature type="compositionally biased region" description="Basic and acidic residues" evidence="1">
    <location>
        <begin position="30"/>
        <end position="43"/>
    </location>
</feature>
<keyword evidence="3" id="KW-1185">Reference proteome</keyword>
<dbReference type="AlphaFoldDB" id="A0A5C3KNP9"/>
<gene>
    <name evidence="2" type="ORF">FA15DRAFT_657789</name>
</gene>
<proteinExistence type="predicted"/>
<reference evidence="2 3" key="1">
    <citation type="journal article" date="2019" name="Nat. Ecol. Evol.">
        <title>Megaphylogeny resolves global patterns of mushroom evolution.</title>
        <authorList>
            <person name="Varga T."/>
            <person name="Krizsan K."/>
            <person name="Foldi C."/>
            <person name="Dima B."/>
            <person name="Sanchez-Garcia M."/>
            <person name="Sanchez-Ramirez S."/>
            <person name="Szollosi G.J."/>
            <person name="Szarkandi J.G."/>
            <person name="Papp V."/>
            <person name="Albert L."/>
            <person name="Andreopoulos W."/>
            <person name="Angelini C."/>
            <person name="Antonin V."/>
            <person name="Barry K.W."/>
            <person name="Bougher N.L."/>
            <person name="Buchanan P."/>
            <person name="Buyck B."/>
            <person name="Bense V."/>
            <person name="Catcheside P."/>
            <person name="Chovatia M."/>
            <person name="Cooper J."/>
            <person name="Damon W."/>
            <person name="Desjardin D."/>
            <person name="Finy P."/>
            <person name="Geml J."/>
            <person name="Haridas S."/>
            <person name="Hughes K."/>
            <person name="Justo A."/>
            <person name="Karasinski D."/>
            <person name="Kautmanova I."/>
            <person name="Kiss B."/>
            <person name="Kocsube S."/>
            <person name="Kotiranta H."/>
            <person name="LaButti K.M."/>
            <person name="Lechner B.E."/>
            <person name="Liimatainen K."/>
            <person name="Lipzen A."/>
            <person name="Lukacs Z."/>
            <person name="Mihaltcheva S."/>
            <person name="Morgado L.N."/>
            <person name="Niskanen T."/>
            <person name="Noordeloos M.E."/>
            <person name="Ohm R.A."/>
            <person name="Ortiz-Santana B."/>
            <person name="Ovrebo C."/>
            <person name="Racz N."/>
            <person name="Riley R."/>
            <person name="Savchenko A."/>
            <person name="Shiryaev A."/>
            <person name="Soop K."/>
            <person name="Spirin V."/>
            <person name="Szebenyi C."/>
            <person name="Tomsovsky M."/>
            <person name="Tulloss R.E."/>
            <person name="Uehling J."/>
            <person name="Grigoriev I.V."/>
            <person name="Vagvolgyi C."/>
            <person name="Papp T."/>
            <person name="Martin F.M."/>
            <person name="Miettinen O."/>
            <person name="Hibbett D.S."/>
            <person name="Nagy L.G."/>
        </authorList>
    </citation>
    <scope>NUCLEOTIDE SEQUENCE [LARGE SCALE GENOMIC DNA]</scope>
    <source>
        <strain evidence="2 3">CBS 121175</strain>
    </source>
</reference>
<accession>A0A5C3KNP9</accession>
<evidence type="ECO:0000313" key="2">
    <source>
        <dbReference type="EMBL" id="TFK22131.1"/>
    </source>
</evidence>
<evidence type="ECO:0000256" key="1">
    <source>
        <dbReference type="SAM" id="MobiDB-lite"/>
    </source>
</evidence>
<name>A0A5C3KNP9_COPMA</name>
<organism evidence="2 3">
    <name type="scientific">Coprinopsis marcescibilis</name>
    <name type="common">Agaric fungus</name>
    <name type="synonym">Psathyrella marcescibilis</name>
    <dbReference type="NCBI Taxonomy" id="230819"/>
    <lineage>
        <taxon>Eukaryota</taxon>
        <taxon>Fungi</taxon>
        <taxon>Dikarya</taxon>
        <taxon>Basidiomycota</taxon>
        <taxon>Agaricomycotina</taxon>
        <taxon>Agaricomycetes</taxon>
        <taxon>Agaricomycetidae</taxon>
        <taxon>Agaricales</taxon>
        <taxon>Agaricineae</taxon>
        <taxon>Psathyrellaceae</taxon>
        <taxon>Coprinopsis</taxon>
    </lineage>
</organism>
<feature type="region of interest" description="Disordered" evidence="1">
    <location>
        <begin position="1"/>
        <end position="43"/>
    </location>
</feature>
<sequence length="162" mass="17758">MVKTRKTGYRSDGQQQGWQVKLQGRGSMASHREQENEMHKGTSRVRCRDGAIGKFTFSGDPDWVGVVMDGGLGLDLTLTRLGRVEVYDFLFGWDAELCVVIGIRNLNGSVMDGPGSFPLPSAGLSRGKGCLLSPKIWGWASSLRLFVNIPLISVDESAKQKQ</sequence>
<dbReference type="EMBL" id="ML210249">
    <property type="protein sequence ID" value="TFK22131.1"/>
    <property type="molecule type" value="Genomic_DNA"/>
</dbReference>
<protein>
    <submittedName>
        <fullName evidence="2">Uncharacterized protein</fullName>
    </submittedName>
</protein>
<dbReference type="Proteomes" id="UP000307440">
    <property type="component" value="Unassembled WGS sequence"/>
</dbReference>
<evidence type="ECO:0000313" key="3">
    <source>
        <dbReference type="Proteomes" id="UP000307440"/>
    </source>
</evidence>